<organism evidence="2 3">
    <name type="scientific">Jeotgalibacillus campisalis</name>
    <dbReference type="NCBI Taxonomy" id="220754"/>
    <lineage>
        <taxon>Bacteria</taxon>
        <taxon>Bacillati</taxon>
        <taxon>Bacillota</taxon>
        <taxon>Bacilli</taxon>
        <taxon>Bacillales</taxon>
        <taxon>Caryophanaceae</taxon>
        <taxon>Jeotgalibacillus</taxon>
    </lineage>
</organism>
<evidence type="ECO:0000256" key="1">
    <source>
        <dbReference type="SAM" id="Phobius"/>
    </source>
</evidence>
<keyword evidence="1" id="KW-0472">Membrane</keyword>
<accession>A0A0C2R9X1</accession>
<name>A0A0C2R9X1_9BACL</name>
<keyword evidence="3" id="KW-1185">Reference proteome</keyword>
<keyword evidence="1" id="KW-1133">Transmembrane helix</keyword>
<dbReference type="OrthoDB" id="2453321at2"/>
<dbReference type="Proteomes" id="UP000031972">
    <property type="component" value="Unassembled WGS sequence"/>
</dbReference>
<comment type="caution">
    <text evidence="2">The sequence shown here is derived from an EMBL/GenBank/DDBJ whole genome shotgun (WGS) entry which is preliminary data.</text>
</comment>
<proteinExistence type="predicted"/>
<dbReference type="RefSeq" id="WP_041058566.1">
    <property type="nucleotide sequence ID" value="NZ_JXRR01000015.1"/>
</dbReference>
<dbReference type="AlphaFoldDB" id="A0A0C2R9X1"/>
<evidence type="ECO:0000313" key="2">
    <source>
        <dbReference type="EMBL" id="KIL47100.1"/>
    </source>
</evidence>
<reference evidence="2 3" key="1">
    <citation type="submission" date="2015-01" db="EMBL/GenBank/DDBJ databases">
        <title>Jeotgalibacillus campisalis genome sequencing.</title>
        <authorList>
            <person name="Goh K.M."/>
            <person name="Chan K.-G."/>
            <person name="Yaakop A.S."/>
            <person name="Ee R."/>
            <person name="Gan H.M."/>
            <person name="Chan C.S."/>
        </authorList>
    </citation>
    <scope>NUCLEOTIDE SEQUENCE [LARGE SCALE GENOMIC DNA]</scope>
    <source>
        <strain evidence="2 3">SF-57</strain>
    </source>
</reference>
<dbReference type="EMBL" id="JXRR01000015">
    <property type="protein sequence ID" value="KIL47100.1"/>
    <property type="molecule type" value="Genomic_DNA"/>
</dbReference>
<dbReference type="PATRIC" id="fig|220754.4.peg.2438"/>
<sequence length="114" mass="12972">MDGQFVFTMFLITLSVGPILMILSILYGRKKQMKWLWITNSLFLLFSIGVILYYLFNLDNINAENVPGDPRVLVLLLMSSYISIPTALSFFSFAAAIFIQQRKKANEQTGPQKS</sequence>
<feature type="transmembrane region" description="Helical" evidence="1">
    <location>
        <begin position="6"/>
        <end position="28"/>
    </location>
</feature>
<gene>
    <name evidence="2" type="ORF">KR50_24220</name>
</gene>
<keyword evidence="1" id="KW-0812">Transmembrane</keyword>
<protein>
    <submittedName>
        <fullName evidence="2">Uncharacterized protein</fullName>
    </submittedName>
</protein>
<feature type="transmembrane region" description="Helical" evidence="1">
    <location>
        <begin position="76"/>
        <end position="99"/>
    </location>
</feature>
<feature type="transmembrane region" description="Helical" evidence="1">
    <location>
        <begin position="35"/>
        <end position="56"/>
    </location>
</feature>
<evidence type="ECO:0000313" key="3">
    <source>
        <dbReference type="Proteomes" id="UP000031972"/>
    </source>
</evidence>